<reference evidence="1" key="1">
    <citation type="submission" date="2020-11" db="EMBL/GenBank/DDBJ databases">
        <authorList>
            <person name="Tran Van P."/>
        </authorList>
    </citation>
    <scope>NUCLEOTIDE SEQUENCE</scope>
</reference>
<dbReference type="EMBL" id="OE000259">
    <property type="protein sequence ID" value="CAD7453095.1"/>
    <property type="molecule type" value="Genomic_DNA"/>
</dbReference>
<accession>A0A7R9I9R2</accession>
<sequence length="176" mass="19418">MHSLCAAMESDWAHEAPPIFNAATLPPPPITHHPYHQVVLQPPPHSQQVALVHSSWWPVVEPPAAPQLPWAAWGPPPPPPLEDEEVLQQLVRQNSLSSGSGLPVAGFSLADDDHLLCVIPRGGTACFIRYTLCECTGWASISSQSRLLTFRFIWLNIDNTRSSNNTDPLSSYTFRN</sequence>
<gene>
    <name evidence="1" type="ORF">TTEB3V08_LOCUS1247</name>
</gene>
<evidence type="ECO:0000313" key="1">
    <source>
        <dbReference type="EMBL" id="CAD7453095.1"/>
    </source>
</evidence>
<proteinExistence type="predicted"/>
<name>A0A7R9I9R2_9NEOP</name>
<protein>
    <submittedName>
        <fullName evidence="1">Uncharacterized protein</fullName>
    </submittedName>
</protein>
<organism evidence="1">
    <name type="scientific">Timema tahoe</name>
    <dbReference type="NCBI Taxonomy" id="61484"/>
    <lineage>
        <taxon>Eukaryota</taxon>
        <taxon>Metazoa</taxon>
        <taxon>Ecdysozoa</taxon>
        <taxon>Arthropoda</taxon>
        <taxon>Hexapoda</taxon>
        <taxon>Insecta</taxon>
        <taxon>Pterygota</taxon>
        <taxon>Neoptera</taxon>
        <taxon>Polyneoptera</taxon>
        <taxon>Phasmatodea</taxon>
        <taxon>Timematodea</taxon>
        <taxon>Timematoidea</taxon>
        <taxon>Timematidae</taxon>
        <taxon>Timema</taxon>
    </lineage>
</organism>
<dbReference type="AlphaFoldDB" id="A0A7R9I9R2"/>